<keyword evidence="1" id="KW-0812">Transmembrane</keyword>
<dbReference type="RefSeq" id="WP_045152717.1">
    <property type="nucleotide sequence ID" value="NZ_JZSW01000007.1"/>
</dbReference>
<evidence type="ECO:0000256" key="1">
    <source>
        <dbReference type="SAM" id="Phobius"/>
    </source>
</evidence>
<evidence type="ECO:0008006" key="4">
    <source>
        <dbReference type="Google" id="ProtNLM"/>
    </source>
</evidence>
<keyword evidence="3" id="KW-1185">Reference proteome</keyword>
<accession>A0ABX5H167</accession>
<sequence length="129" mass="13718">MIKVMLASLRSSFTESDNRALLGLFAFFAFFATNVAFASGGGSDLDSAFQGIWEDLIALAEGYGGRILMICMVFAGIYFAIGQPNFIAFAACVVCILILANISTILDTALGANYDALPNISEALTLLKQ</sequence>
<comment type="caution">
    <text evidence="2">The sequence shown here is derived from an EMBL/GenBank/DDBJ whole genome shotgun (WGS) entry which is preliminary data.</text>
</comment>
<evidence type="ECO:0000313" key="2">
    <source>
        <dbReference type="EMBL" id="PSX07079.1"/>
    </source>
</evidence>
<feature type="transmembrane region" description="Helical" evidence="1">
    <location>
        <begin position="62"/>
        <end position="81"/>
    </location>
</feature>
<evidence type="ECO:0000313" key="3">
    <source>
        <dbReference type="Proteomes" id="UP000240989"/>
    </source>
</evidence>
<gene>
    <name evidence="2" type="ORF">C0W27_16040</name>
</gene>
<reference evidence="2 3" key="1">
    <citation type="submission" date="2018-01" db="EMBL/GenBank/DDBJ databases">
        <title>Whole genome sequencing of Histamine producing bacteria.</title>
        <authorList>
            <person name="Butler K."/>
        </authorList>
    </citation>
    <scope>NUCLEOTIDE SEQUENCE [LARGE SCALE GENOMIC DNA]</scope>
    <source>
        <strain evidence="2 3">A6-1</strain>
    </source>
</reference>
<dbReference type="Proteomes" id="UP000240989">
    <property type="component" value="Unassembled WGS sequence"/>
</dbReference>
<dbReference type="EMBL" id="PYOU01000014">
    <property type="protein sequence ID" value="PSX07079.1"/>
    <property type="molecule type" value="Genomic_DNA"/>
</dbReference>
<proteinExistence type="predicted"/>
<name>A0ABX5H167_PHOAN</name>
<protein>
    <recommendedName>
        <fullName evidence="4">Conjugal transfer protein TrbC</fullName>
    </recommendedName>
</protein>
<keyword evidence="1" id="KW-1133">Transmembrane helix</keyword>
<keyword evidence="1" id="KW-0472">Membrane</keyword>
<feature type="transmembrane region" description="Helical" evidence="1">
    <location>
        <begin position="86"/>
        <end position="106"/>
    </location>
</feature>
<organism evidence="2 3">
    <name type="scientific">Photobacterium angustum</name>
    <dbReference type="NCBI Taxonomy" id="661"/>
    <lineage>
        <taxon>Bacteria</taxon>
        <taxon>Pseudomonadati</taxon>
        <taxon>Pseudomonadota</taxon>
        <taxon>Gammaproteobacteria</taxon>
        <taxon>Vibrionales</taxon>
        <taxon>Vibrionaceae</taxon>
        <taxon>Photobacterium</taxon>
    </lineage>
</organism>